<feature type="transmembrane region" description="Helical" evidence="1">
    <location>
        <begin position="126"/>
        <end position="146"/>
    </location>
</feature>
<reference evidence="2 3" key="1">
    <citation type="journal article" date="2009" name="Stand. Genomic Sci.">
        <title>Complete genome sequence of Kytococcus sedentarius type strain (541).</title>
        <authorList>
            <person name="Sims D."/>
            <person name="Brettin T."/>
            <person name="Detter J.C."/>
            <person name="Han C."/>
            <person name="Lapidus A."/>
            <person name="Copeland A."/>
            <person name="Glavina Del Rio T."/>
            <person name="Nolan M."/>
            <person name="Chen F."/>
            <person name="Lucas S."/>
            <person name="Tice H."/>
            <person name="Cheng J.F."/>
            <person name="Bruce D."/>
            <person name="Goodwin L."/>
            <person name="Pitluck S."/>
            <person name="Ovchinnikova G."/>
            <person name="Pati A."/>
            <person name="Ivanova N."/>
            <person name="Mavrommatis K."/>
            <person name="Chen A."/>
            <person name="Palaniappan K."/>
            <person name="D'haeseleer P."/>
            <person name="Chain P."/>
            <person name="Bristow J."/>
            <person name="Eisen J.A."/>
            <person name="Markowitz V."/>
            <person name="Hugenholtz P."/>
            <person name="Schneider S."/>
            <person name="Goker M."/>
            <person name="Pukall R."/>
            <person name="Kyrpides N.C."/>
            <person name="Klenk H.P."/>
        </authorList>
    </citation>
    <scope>NUCLEOTIDE SEQUENCE [LARGE SCALE GENOMIC DNA]</scope>
    <source>
        <strain evidence="3">ATCC 14392 / DSM 20547 / JCM 11482 / CCUG 33030 / NBRC 15357 / NCTC 11040 / CCM 314 / 541</strain>
    </source>
</reference>
<feature type="transmembrane region" description="Helical" evidence="1">
    <location>
        <begin position="187"/>
        <end position="210"/>
    </location>
</feature>
<organism evidence="2 3">
    <name type="scientific">Kytococcus sedentarius (strain ATCC 14392 / DSM 20547 / JCM 11482 / CCUG 33030 / NBRC 15357 / NCTC 11040 / CCM 314 / 541)</name>
    <name type="common">Micrococcus sedentarius</name>
    <dbReference type="NCBI Taxonomy" id="478801"/>
    <lineage>
        <taxon>Bacteria</taxon>
        <taxon>Bacillati</taxon>
        <taxon>Actinomycetota</taxon>
        <taxon>Actinomycetes</taxon>
        <taxon>Micrococcales</taxon>
        <taxon>Kytococcaceae</taxon>
        <taxon>Kytococcus</taxon>
    </lineage>
</organism>
<evidence type="ECO:0000313" key="2">
    <source>
        <dbReference type="EMBL" id="ACV07278.1"/>
    </source>
</evidence>
<sequence>MLARQPIDGNERLTSVLGTLLLTLKLGFTTLLANVIVTGLMVVVLLVSEGTDDLWSMWGLLGGTVAFLNVVTLYPVLGQAANSVPLSRAVVAAMFLMLVGGIAVVSGIAAGLLGRFEPPPAALGDAWWAPTLLVFAAGAWVAAWVVPLMFVGLLPVPLALLVAMVLCAVSLAGAAAPMLLVSFGTESWVNLALLSPLVTVPALAVFLFVVPLQRLAPRSH</sequence>
<feature type="transmembrane region" description="Helical" evidence="1">
    <location>
        <begin position="158"/>
        <end position="181"/>
    </location>
</feature>
<feature type="transmembrane region" description="Helical" evidence="1">
    <location>
        <begin position="20"/>
        <end position="48"/>
    </location>
</feature>
<keyword evidence="1" id="KW-1133">Transmembrane helix</keyword>
<feature type="transmembrane region" description="Helical" evidence="1">
    <location>
        <begin position="54"/>
        <end position="77"/>
    </location>
</feature>
<evidence type="ECO:0000313" key="3">
    <source>
        <dbReference type="Proteomes" id="UP000006666"/>
    </source>
</evidence>
<protein>
    <submittedName>
        <fullName evidence="2">Uncharacterized protein</fullName>
    </submittedName>
</protein>
<dbReference type="EMBL" id="CP001686">
    <property type="protein sequence ID" value="ACV07278.1"/>
    <property type="molecule type" value="Genomic_DNA"/>
</dbReference>
<name>C7NM29_KYTSD</name>
<dbReference type="KEGG" id="kse:Ksed_23020"/>
<dbReference type="RefSeq" id="WP_015780209.1">
    <property type="nucleotide sequence ID" value="NC_013169.1"/>
</dbReference>
<evidence type="ECO:0000256" key="1">
    <source>
        <dbReference type="SAM" id="Phobius"/>
    </source>
</evidence>
<feature type="transmembrane region" description="Helical" evidence="1">
    <location>
        <begin position="89"/>
        <end position="114"/>
    </location>
</feature>
<dbReference type="Proteomes" id="UP000006666">
    <property type="component" value="Chromosome"/>
</dbReference>
<proteinExistence type="predicted"/>
<dbReference type="HOGENOM" id="CLU_1254579_0_0_11"/>
<gene>
    <name evidence="2" type="ordered locus">Ksed_23020</name>
</gene>
<accession>C7NM29</accession>
<keyword evidence="3" id="KW-1185">Reference proteome</keyword>
<keyword evidence="1" id="KW-0812">Transmembrane</keyword>
<dbReference type="AlphaFoldDB" id="C7NM29"/>
<keyword evidence="1" id="KW-0472">Membrane</keyword>